<dbReference type="Proteomes" id="UP000268857">
    <property type="component" value="Unassembled WGS sequence"/>
</dbReference>
<evidence type="ECO:0000313" key="2">
    <source>
        <dbReference type="Proteomes" id="UP000268857"/>
    </source>
</evidence>
<gene>
    <name evidence="1" type="ORF">PCC6912_03780</name>
</gene>
<dbReference type="STRING" id="211165.GCA_000317285_05291"/>
<organism evidence="1 2">
    <name type="scientific">Chlorogloeopsis fritschii PCC 6912</name>
    <dbReference type="NCBI Taxonomy" id="211165"/>
    <lineage>
        <taxon>Bacteria</taxon>
        <taxon>Bacillati</taxon>
        <taxon>Cyanobacteriota</taxon>
        <taxon>Cyanophyceae</taxon>
        <taxon>Nostocales</taxon>
        <taxon>Chlorogloeopsidaceae</taxon>
        <taxon>Chlorogloeopsis</taxon>
    </lineage>
</organism>
<dbReference type="AlphaFoldDB" id="A0A433NRS8"/>
<proteinExistence type="predicted"/>
<accession>A0A433NRS8</accession>
<sequence>MSNFTEYQIIETAKNHILATYKNYAYPVVPTDEYGHPMPYEPECVPWVICKSIEVKNGHIGSKSHEEWQVSVEVDWKWVHDDSEDEPEKDVFLSVSVFAKDGQLFCGEIDRVWSKEVGMK</sequence>
<dbReference type="EMBL" id="RSCJ01000001">
    <property type="protein sequence ID" value="RUR86935.1"/>
    <property type="molecule type" value="Genomic_DNA"/>
</dbReference>
<comment type="caution">
    <text evidence="1">The sequence shown here is derived from an EMBL/GenBank/DDBJ whole genome shotgun (WGS) entry which is preliminary data.</text>
</comment>
<name>A0A433NRS8_CHLFR</name>
<keyword evidence="2" id="KW-1185">Reference proteome</keyword>
<protein>
    <submittedName>
        <fullName evidence="1">Uncharacterized protein</fullName>
    </submittedName>
</protein>
<evidence type="ECO:0000313" key="1">
    <source>
        <dbReference type="EMBL" id="RUR86935.1"/>
    </source>
</evidence>
<dbReference type="OrthoDB" id="9912835at2"/>
<reference evidence="1 2" key="1">
    <citation type="journal article" date="2019" name="Genome Biol. Evol.">
        <title>Day and night: Metabolic profiles and evolutionary relationships of six axenic non-marine cyanobacteria.</title>
        <authorList>
            <person name="Will S.E."/>
            <person name="Henke P."/>
            <person name="Boedeker C."/>
            <person name="Huang S."/>
            <person name="Brinkmann H."/>
            <person name="Rohde M."/>
            <person name="Jarek M."/>
            <person name="Friedl T."/>
            <person name="Seufert S."/>
            <person name="Schumacher M."/>
            <person name="Overmann J."/>
            <person name="Neumann-Schaal M."/>
            <person name="Petersen J."/>
        </authorList>
    </citation>
    <scope>NUCLEOTIDE SEQUENCE [LARGE SCALE GENOMIC DNA]</scope>
    <source>
        <strain evidence="1 2">PCC 6912</strain>
    </source>
</reference>